<dbReference type="PANTHER" id="PTHR12246">
    <property type="entry name" value="PALMITOYLTRANSFERASE ZDHHC16"/>
    <property type="match status" value="1"/>
</dbReference>
<evidence type="ECO:0000259" key="8">
    <source>
        <dbReference type="Pfam" id="PF01529"/>
    </source>
</evidence>
<dbReference type="Pfam" id="PF01529">
    <property type="entry name" value="DHHC"/>
    <property type="match status" value="1"/>
</dbReference>
<sequence length="312" mass="35546">MGFFLALAAKITIPAWIFAFHAWYLFFTVSYCAVLVPVSTTPAAVALLVQAFNFIWITAIVSLFRASYYPPEPIPDHFKIPKELLKEENVIKAIGEWSEKRMIPARFRKQPSNNGDVNCPKFCARCFIVKPDRAHHCGTCGTCVMRMDHHCPVLANCVHYGNHRFFINFLVSSIALCVFATTVCFPQVYVISMDLIYTTAFNDYDYPHAYTCVASGIFNAVVCTFALGFFLRNLCSQMRANETTLESMMRSDYGDEDVFRDGRSDYSLGSAAANYRSFMGSAWNWFMPYSFKKKGNPSEYKYKIVEFSNNTE</sequence>
<feature type="transmembrane region" description="Helical" evidence="7">
    <location>
        <begin position="42"/>
        <end position="64"/>
    </location>
</feature>
<feature type="transmembrane region" description="Helical" evidence="7">
    <location>
        <begin position="12"/>
        <end position="36"/>
    </location>
</feature>
<dbReference type="EMBL" id="AZBU02000009">
    <property type="protein sequence ID" value="TKR64306.1"/>
    <property type="molecule type" value="Genomic_DNA"/>
</dbReference>
<proteinExistence type="inferred from homology"/>
<evidence type="ECO:0000313" key="10">
    <source>
        <dbReference type="Proteomes" id="UP000298663"/>
    </source>
</evidence>
<evidence type="ECO:0000256" key="5">
    <source>
        <dbReference type="ARBA" id="ARBA00023136"/>
    </source>
</evidence>
<evidence type="ECO:0000256" key="4">
    <source>
        <dbReference type="ARBA" id="ARBA00022989"/>
    </source>
</evidence>
<gene>
    <name evidence="9" type="ORF">L596_024865</name>
</gene>
<reference evidence="9 10" key="2">
    <citation type="journal article" date="2019" name="G3 (Bethesda)">
        <title>Hybrid Assembly of the Genome of the Entomopathogenic Nematode Steinernema carpocapsae Identifies the X-Chromosome.</title>
        <authorList>
            <person name="Serra L."/>
            <person name="Macchietto M."/>
            <person name="Macias-Munoz A."/>
            <person name="McGill C.J."/>
            <person name="Rodriguez I.M."/>
            <person name="Rodriguez B."/>
            <person name="Murad R."/>
            <person name="Mortazavi A."/>
        </authorList>
    </citation>
    <scope>NUCLEOTIDE SEQUENCE [LARGE SCALE GENOMIC DNA]</scope>
    <source>
        <strain evidence="9 10">ALL</strain>
    </source>
</reference>
<evidence type="ECO:0000256" key="3">
    <source>
        <dbReference type="ARBA" id="ARBA00022692"/>
    </source>
</evidence>
<keyword evidence="5 7" id="KW-0472">Membrane</keyword>
<comment type="domain">
    <text evidence="7">The DHHC domain is required for palmitoyltransferase activity.</text>
</comment>
<evidence type="ECO:0000256" key="6">
    <source>
        <dbReference type="ARBA" id="ARBA00023315"/>
    </source>
</evidence>
<organism evidence="9 10">
    <name type="scientific">Steinernema carpocapsae</name>
    <name type="common">Entomopathogenic nematode</name>
    <dbReference type="NCBI Taxonomy" id="34508"/>
    <lineage>
        <taxon>Eukaryota</taxon>
        <taxon>Metazoa</taxon>
        <taxon>Ecdysozoa</taxon>
        <taxon>Nematoda</taxon>
        <taxon>Chromadorea</taxon>
        <taxon>Rhabditida</taxon>
        <taxon>Tylenchina</taxon>
        <taxon>Panagrolaimomorpha</taxon>
        <taxon>Strongyloidoidea</taxon>
        <taxon>Steinernematidae</taxon>
        <taxon>Steinernema</taxon>
    </lineage>
</organism>
<keyword evidence="4 7" id="KW-1133">Transmembrane helix</keyword>
<keyword evidence="10" id="KW-1185">Reference proteome</keyword>
<protein>
    <recommendedName>
        <fullName evidence="7">Palmitoyltransferase</fullName>
        <ecNumber evidence="7">2.3.1.225</ecNumber>
    </recommendedName>
</protein>
<keyword evidence="2 7" id="KW-0808">Transferase</keyword>
<evidence type="ECO:0000256" key="2">
    <source>
        <dbReference type="ARBA" id="ARBA00022679"/>
    </source>
</evidence>
<dbReference type="OrthoDB" id="4096362at2759"/>
<evidence type="ECO:0000313" key="9">
    <source>
        <dbReference type="EMBL" id="TKR64306.1"/>
    </source>
</evidence>
<evidence type="ECO:0000256" key="7">
    <source>
        <dbReference type="RuleBase" id="RU079119"/>
    </source>
</evidence>
<dbReference type="AlphaFoldDB" id="A0A4U5M625"/>
<comment type="similarity">
    <text evidence="7">Belongs to the DHHC palmitoyltransferase family.</text>
</comment>
<accession>A0A4U5M625</accession>
<reference evidence="9 10" key="1">
    <citation type="journal article" date="2015" name="Genome Biol.">
        <title>Comparative genomics of Steinernema reveals deeply conserved gene regulatory networks.</title>
        <authorList>
            <person name="Dillman A.R."/>
            <person name="Macchietto M."/>
            <person name="Porter C.F."/>
            <person name="Rogers A."/>
            <person name="Williams B."/>
            <person name="Antoshechkin I."/>
            <person name="Lee M.M."/>
            <person name="Goodwin Z."/>
            <person name="Lu X."/>
            <person name="Lewis E.E."/>
            <person name="Goodrich-Blair H."/>
            <person name="Stock S.P."/>
            <person name="Adams B.J."/>
            <person name="Sternberg P.W."/>
            <person name="Mortazavi A."/>
        </authorList>
    </citation>
    <scope>NUCLEOTIDE SEQUENCE [LARGE SCALE GENOMIC DNA]</scope>
    <source>
        <strain evidence="9 10">ALL</strain>
    </source>
</reference>
<evidence type="ECO:0000256" key="1">
    <source>
        <dbReference type="ARBA" id="ARBA00004141"/>
    </source>
</evidence>
<keyword evidence="3 7" id="KW-0812">Transmembrane</keyword>
<dbReference type="InterPro" id="IPR039859">
    <property type="entry name" value="PFA4/ZDH16/20/ERF2-like"/>
</dbReference>
<dbReference type="STRING" id="34508.A0A4U5M625"/>
<feature type="transmembrane region" description="Helical" evidence="7">
    <location>
        <begin position="208"/>
        <end position="231"/>
    </location>
</feature>
<comment type="subcellular location">
    <subcellularLocation>
        <location evidence="1">Membrane</location>
        <topology evidence="1">Multi-pass membrane protein</topology>
    </subcellularLocation>
</comment>
<dbReference type="Proteomes" id="UP000298663">
    <property type="component" value="Unassembled WGS sequence"/>
</dbReference>
<dbReference type="GO" id="GO:0019706">
    <property type="term" value="F:protein-cysteine S-palmitoyltransferase activity"/>
    <property type="evidence" value="ECO:0007669"/>
    <property type="project" value="UniProtKB-EC"/>
</dbReference>
<dbReference type="EC" id="2.3.1.225" evidence="7"/>
<dbReference type="GO" id="GO:0016020">
    <property type="term" value="C:membrane"/>
    <property type="evidence" value="ECO:0007669"/>
    <property type="project" value="UniProtKB-SubCell"/>
</dbReference>
<comment type="catalytic activity">
    <reaction evidence="7">
        <text>L-cysteinyl-[protein] + hexadecanoyl-CoA = S-hexadecanoyl-L-cysteinyl-[protein] + CoA</text>
        <dbReference type="Rhea" id="RHEA:36683"/>
        <dbReference type="Rhea" id="RHEA-COMP:10131"/>
        <dbReference type="Rhea" id="RHEA-COMP:11032"/>
        <dbReference type="ChEBI" id="CHEBI:29950"/>
        <dbReference type="ChEBI" id="CHEBI:57287"/>
        <dbReference type="ChEBI" id="CHEBI:57379"/>
        <dbReference type="ChEBI" id="CHEBI:74151"/>
        <dbReference type="EC" id="2.3.1.225"/>
    </reaction>
</comment>
<dbReference type="InterPro" id="IPR001594">
    <property type="entry name" value="Palmitoyltrfase_DHHC"/>
</dbReference>
<comment type="caution">
    <text evidence="9">The sequence shown here is derived from an EMBL/GenBank/DDBJ whole genome shotgun (WGS) entry which is preliminary data.</text>
</comment>
<feature type="domain" description="Palmitoyltransferase DHHC" evidence="8">
    <location>
        <begin position="120"/>
        <end position="249"/>
    </location>
</feature>
<dbReference type="PROSITE" id="PS50216">
    <property type="entry name" value="DHHC"/>
    <property type="match status" value="1"/>
</dbReference>
<keyword evidence="6 7" id="KW-0012">Acyltransferase</keyword>
<name>A0A4U5M625_STECR</name>
<feature type="transmembrane region" description="Helical" evidence="7">
    <location>
        <begin position="165"/>
        <end position="188"/>
    </location>
</feature>